<proteinExistence type="inferred from homology"/>
<feature type="domain" description="Enoyl reductase (ER)" evidence="6">
    <location>
        <begin position="36"/>
        <end position="367"/>
    </location>
</feature>
<evidence type="ECO:0000256" key="2">
    <source>
        <dbReference type="ARBA" id="ARBA00010371"/>
    </source>
</evidence>
<keyword evidence="4" id="KW-0560">Oxidoreductase</keyword>
<organism evidence="7">
    <name type="scientific">Diabrotica virgifera virgifera</name>
    <name type="common">western corn rootworm</name>
    <dbReference type="NCBI Taxonomy" id="50390"/>
    <lineage>
        <taxon>Eukaryota</taxon>
        <taxon>Metazoa</taxon>
        <taxon>Ecdysozoa</taxon>
        <taxon>Arthropoda</taxon>
        <taxon>Hexapoda</taxon>
        <taxon>Insecta</taxon>
        <taxon>Pterygota</taxon>
        <taxon>Neoptera</taxon>
        <taxon>Endopterygota</taxon>
        <taxon>Coleoptera</taxon>
        <taxon>Polyphaga</taxon>
        <taxon>Cucujiformia</taxon>
        <taxon>Chrysomeloidea</taxon>
        <taxon>Chrysomelidae</taxon>
        <taxon>Galerucinae</taxon>
        <taxon>Diabroticina</taxon>
        <taxon>Diabroticites</taxon>
        <taxon>Diabrotica</taxon>
    </lineage>
</organism>
<evidence type="ECO:0000259" key="6">
    <source>
        <dbReference type="SMART" id="SM00829"/>
    </source>
</evidence>
<dbReference type="SUPFAM" id="SSF51735">
    <property type="entry name" value="NAD(P)-binding Rossmann-fold domains"/>
    <property type="match status" value="1"/>
</dbReference>
<dbReference type="SUPFAM" id="SSF50129">
    <property type="entry name" value="GroES-like"/>
    <property type="match status" value="1"/>
</dbReference>
<dbReference type="InterPro" id="IPR037397">
    <property type="entry name" value="RTN4IP1"/>
</dbReference>
<sequence length="371" mass="41163">MNRMLKRVFSTFRINYDKQALTEKLKMKAWLIHEYGGIQNAQLGETRLPIIRSPTDVLVQVHSASVNPIDVLMMGGYGNTLLQMMRKGELELPLTVGRDFSGTVLAKGLGVSDEYKIGDEVYGFVPLYKPGTFSEAVLTDSSYILPKPKHLNHVESASLVYTTMTAWSALFVFGNMITKQKEGLRVLILGASGGVGTCAVQLLKSQGCEVFGTCAEDAVPLVKKLGADCVFDYKDKDYVQKVANEGRYHIVLDGAKMGPQNIPKEWQYDTYISLNSPLLKNTDQYGLLPGLVTSINSLISTNLDRCQQGGRATWGFFVPSASGFQFIHELIVNKKIQPVIQHTFTFDKLPEALETIEKGHLRGKVVIDFKN</sequence>
<dbReference type="GO" id="GO:0016491">
    <property type="term" value="F:oxidoreductase activity"/>
    <property type="evidence" value="ECO:0007669"/>
    <property type="project" value="UniProtKB-KW"/>
</dbReference>
<dbReference type="Pfam" id="PF13602">
    <property type="entry name" value="ADH_zinc_N_2"/>
    <property type="match status" value="1"/>
</dbReference>
<evidence type="ECO:0000256" key="1">
    <source>
        <dbReference type="ARBA" id="ARBA00004173"/>
    </source>
</evidence>
<reference evidence="7" key="1">
    <citation type="submission" date="2025-08" db="UniProtKB">
        <authorList>
            <consortium name="RefSeq"/>
        </authorList>
    </citation>
    <scope>IDENTIFICATION</scope>
    <source>
        <tissue evidence="7">Whole insect</tissue>
    </source>
</reference>
<evidence type="ECO:0000313" key="7">
    <source>
        <dbReference type="RefSeq" id="XP_028150582.1"/>
    </source>
</evidence>
<dbReference type="InterPro" id="IPR050700">
    <property type="entry name" value="YIM1/Zinc_Alcohol_DH_Fams"/>
</dbReference>
<gene>
    <name evidence="7" type="primary">LOC114343938</name>
</gene>
<keyword evidence="3" id="KW-0809">Transit peptide</keyword>
<dbReference type="Pfam" id="PF08240">
    <property type="entry name" value="ADH_N"/>
    <property type="match status" value="1"/>
</dbReference>
<dbReference type="AlphaFoldDB" id="A0A6P7GWY5"/>
<dbReference type="FunCoup" id="A0A6P7GWY5">
    <property type="interactions" value="938"/>
</dbReference>
<dbReference type="FunFam" id="3.40.50.720:FF:000147">
    <property type="entry name" value="Reticulon-4-interacting protein 1 homolog, mitochondrial"/>
    <property type="match status" value="1"/>
</dbReference>
<protein>
    <submittedName>
        <fullName evidence="7">Reticulon-4-interacting protein 1, mitochondrial</fullName>
    </submittedName>
</protein>
<dbReference type="SMART" id="SM00829">
    <property type="entry name" value="PKS_ER"/>
    <property type="match status" value="1"/>
</dbReference>
<keyword evidence="5" id="KW-0496">Mitochondrion</keyword>
<dbReference type="InterPro" id="IPR036291">
    <property type="entry name" value="NAD(P)-bd_dom_sf"/>
</dbReference>
<dbReference type="RefSeq" id="XP_028150582.1">
    <property type="nucleotide sequence ID" value="XM_028294781.1"/>
</dbReference>
<accession>A0A6P7GWY5</accession>
<dbReference type="InterPro" id="IPR013154">
    <property type="entry name" value="ADH-like_N"/>
</dbReference>
<comment type="similarity">
    <text evidence="2">Belongs to the zinc-containing alcohol dehydrogenase family. Quinone oxidoreductase subfamily.</text>
</comment>
<dbReference type="InterPro" id="IPR020843">
    <property type="entry name" value="ER"/>
</dbReference>
<dbReference type="Gene3D" id="3.90.180.10">
    <property type="entry name" value="Medium-chain alcohol dehydrogenases, catalytic domain"/>
    <property type="match status" value="1"/>
</dbReference>
<name>A0A6P7GWY5_DIAVI</name>
<evidence type="ECO:0000256" key="4">
    <source>
        <dbReference type="ARBA" id="ARBA00023002"/>
    </source>
</evidence>
<evidence type="ECO:0000256" key="3">
    <source>
        <dbReference type="ARBA" id="ARBA00022946"/>
    </source>
</evidence>
<evidence type="ECO:0000256" key="5">
    <source>
        <dbReference type="ARBA" id="ARBA00023128"/>
    </source>
</evidence>
<dbReference type="CDD" id="cd08248">
    <property type="entry name" value="RTN4I1"/>
    <property type="match status" value="1"/>
</dbReference>
<dbReference type="GO" id="GO:0005739">
    <property type="term" value="C:mitochondrion"/>
    <property type="evidence" value="ECO:0007669"/>
    <property type="project" value="UniProtKB-SubCell"/>
</dbReference>
<dbReference type="InterPro" id="IPR011032">
    <property type="entry name" value="GroES-like_sf"/>
</dbReference>
<dbReference type="Gene3D" id="3.40.50.720">
    <property type="entry name" value="NAD(P)-binding Rossmann-like Domain"/>
    <property type="match status" value="1"/>
</dbReference>
<dbReference type="InParanoid" id="A0A6P7GWY5"/>
<dbReference type="PANTHER" id="PTHR11695">
    <property type="entry name" value="ALCOHOL DEHYDROGENASE RELATED"/>
    <property type="match status" value="1"/>
</dbReference>
<comment type="subcellular location">
    <subcellularLocation>
        <location evidence="1">Mitochondrion</location>
    </subcellularLocation>
</comment>
<dbReference type="PANTHER" id="PTHR11695:SF294">
    <property type="entry name" value="RETICULON-4-INTERACTING PROTEIN 1, MITOCHONDRIAL"/>
    <property type="match status" value="1"/>
</dbReference>